<feature type="domain" description="Stress-response A/B barrel" evidence="1">
    <location>
        <begin position="2"/>
        <end position="94"/>
    </location>
</feature>
<accession>A0A6C2UP03</accession>
<sequence length="96" mass="10829">MIKHIVMWKFKDDAAEADKLEMKRQLEALKGVTPTLIDIEVGLDVLGSDQSKDIVLYSEFASMEDLTAYATHPAHLKVGELVKTLVCERMCVDYEV</sequence>
<dbReference type="EMBL" id="CAAHFH010000002">
    <property type="protein sequence ID" value="VGO20766.1"/>
    <property type="molecule type" value="Genomic_DNA"/>
</dbReference>
<dbReference type="InterPro" id="IPR013097">
    <property type="entry name" value="Dabb"/>
</dbReference>
<dbReference type="Gene3D" id="3.30.70.100">
    <property type="match status" value="1"/>
</dbReference>
<keyword evidence="3" id="KW-1185">Reference proteome</keyword>
<dbReference type="PANTHER" id="PTHR37832">
    <property type="entry name" value="BLL2683 PROTEIN"/>
    <property type="match status" value="1"/>
</dbReference>
<dbReference type="SUPFAM" id="SSF54909">
    <property type="entry name" value="Dimeric alpha+beta barrel"/>
    <property type="match status" value="1"/>
</dbReference>
<dbReference type="InterPro" id="IPR011008">
    <property type="entry name" value="Dimeric_a/b-barrel"/>
</dbReference>
<dbReference type="PANTHER" id="PTHR37832:SF1">
    <property type="entry name" value="STRESS-RESPONSE A_B BARREL DOMAIN-CONTAINING PROTEIN"/>
    <property type="match status" value="1"/>
</dbReference>
<dbReference type="RefSeq" id="WP_136062283.1">
    <property type="nucleotide sequence ID" value="NZ_CAAHFH010000002.1"/>
</dbReference>
<evidence type="ECO:0000313" key="2">
    <source>
        <dbReference type="EMBL" id="VGO20766.1"/>
    </source>
</evidence>
<name>A0A6C2UP03_9BACT</name>
<dbReference type="Pfam" id="PF07876">
    <property type="entry name" value="Dabb"/>
    <property type="match status" value="1"/>
</dbReference>
<gene>
    <name evidence="2" type="ORF">SCARR_02833</name>
</gene>
<proteinExistence type="predicted"/>
<dbReference type="SMART" id="SM00886">
    <property type="entry name" value="Dabb"/>
    <property type="match status" value="1"/>
</dbReference>
<dbReference type="PROSITE" id="PS51502">
    <property type="entry name" value="S_R_A_B_BARREL"/>
    <property type="match status" value="1"/>
</dbReference>
<dbReference type="Proteomes" id="UP000346198">
    <property type="component" value="Unassembled WGS sequence"/>
</dbReference>
<evidence type="ECO:0000313" key="3">
    <source>
        <dbReference type="Proteomes" id="UP000346198"/>
    </source>
</evidence>
<protein>
    <recommendedName>
        <fullName evidence="1">Stress-response A/B barrel domain-containing protein</fullName>
    </recommendedName>
</protein>
<evidence type="ECO:0000259" key="1">
    <source>
        <dbReference type="PROSITE" id="PS51502"/>
    </source>
</evidence>
<reference evidence="2 3" key="1">
    <citation type="submission" date="2019-04" db="EMBL/GenBank/DDBJ databases">
        <authorList>
            <person name="Van Vliet M D."/>
        </authorList>
    </citation>
    <scope>NUCLEOTIDE SEQUENCE [LARGE SCALE GENOMIC DNA]</scope>
    <source>
        <strain evidence="2 3">F21</strain>
    </source>
</reference>
<organism evidence="2 3">
    <name type="scientific">Pontiella sulfatireligans</name>
    <dbReference type="NCBI Taxonomy" id="2750658"/>
    <lineage>
        <taxon>Bacteria</taxon>
        <taxon>Pseudomonadati</taxon>
        <taxon>Kiritimatiellota</taxon>
        <taxon>Kiritimatiellia</taxon>
        <taxon>Kiritimatiellales</taxon>
        <taxon>Pontiellaceae</taxon>
        <taxon>Pontiella</taxon>
    </lineage>
</organism>
<dbReference type="AlphaFoldDB" id="A0A6C2UP03"/>